<evidence type="ECO:0000313" key="1">
    <source>
        <dbReference type="EMBL" id="MFD1032661.1"/>
    </source>
</evidence>
<protein>
    <submittedName>
        <fullName evidence="1">Uncharacterized protein</fullName>
    </submittedName>
</protein>
<dbReference type="EMBL" id="JBHTKI010000022">
    <property type="protein sequence ID" value="MFD1032661.1"/>
    <property type="molecule type" value="Genomic_DNA"/>
</dbReference>
<gene>
    <name evidence="1" type="ORF">ACFQ1X_14565</name>
</gene>
<organism evidence="1 2">
    <name type="scientific">Metaplanococcus flavidus</name>
    <dbReference type="NCBI Taxonomy" id="569883"/>
    <lineage>
        <taxon>Bacteria</taxon>
        <taxon>Bacillati</taxon>
        <taxon>Bacillota</taxon>
        <taxon>Bacilli</taxon>
        <taxon>Bacillales</taxon>
        <taxon>Caryophanaceae</taxon>
        <taxon>Metaplanococcus</taxon>
    </lineage>
</organism>
<comment type="caution">
    <text evidence="1">The sequence shown here is derived from an EMBL/GenBank/DDBJ whole genome shotgun (WGS) entry which is preliminary data.</text>
</comment>
<dbReference type="Proteomes" id="UP001597109">
    <property type="component" value="Unassembled WGS sequence"/>
</dbReference>
<dbReference type="Gene3D" id="1.10.630.10">
    <property type="entry name" value="Cytochrome P450"/>
    <property type="match status" value="1"/>
</dbReference>
<dbReference type="InterPro" id="IPR036396">
    <property type="entry name" value="Cyt_P450_sf"/>
</dbReference>
<accession>A0ABW3LG51</accession>
<reference evidence="2" key="1">
    <citation type="journal article" date="2019" name="Int. J. Syst. Evol. Microbiol.">
        <title>The Global Catalogue of Microorganisms (GCM) 10K type strain sequencing project: providing services to taxonomists for standard genome sequencing and annotation.</title>
        <authorList>
            <consortium name="The Broad Institute Genomics Platform"/>
            <consortium name="The Broad Institute Genome Sequencing Center for Infectious Disease"/>
            <person name="Wu L."/>
            <person name="Ma J."/>
        </authorList>
    </citation>
    <scope>NUCLEOTIDE SEQUENCE [LARGE SCALE GENOMIC DNA]</scope>
    <source>
        <strain evidence="2">CCUG 56756</strain>
    </source>
</reference>
<dbReference type="RefSeq" id="WP_144838612.1">
    <property type="nucleotide sequence ID" value="NZ_JBHTKI010000022.1"/>
</dbReference>
<evidence type="ECO:0000313" key="2">
    <source>
        <dbReference type="Proteomes" id="UP001597109"/>
    </source>
</evidence>
<sequence length="63" mass="7323">MKHIIPKYKMRGSTTEVLKEGYRYIPNHMKKLGTDIFQTRLLGQKSIVMTGLKAMERTVEVLL</sequence>
<proteinExistence type="predicted"/>
<keyword evidence="2" id="KW-1185">Reference proteome</keyword>
<name>A0ABW3LG51_9BACL</name>